<comment type="caution">
    <text evidence="2">The sequence shown here is derived from an EMBL/GenBank/DDBJ whole genome shotgun (WGS) entry which is preliminary data.</text>
</comment>
<keyword evidence="3" id="KW-1185">Reference proteome</keyword>
<evidence type="ECO:0000256" key="1">
    <source>
        <dbReference type="SAM" id="MobiDB-lite"/>
    </source>
</evidence>
<feature type="compositionally biased region" description="Low complexity" evidence="1">
    <location>
        <begin position="241"/>
        <end position="258"/>
    </location>
</feature>
<name>A0ABD3HK33_9MARC</name>
<accession>A0ABD3HK33</accession>
<reference evidence="2 3" key="1">
    <citation type="submission" date="2024-09" db="EMBL/GenBank/DDBJ databases">
        <title>Chromosome-scale assembly of Riccia sorocarpa.</title>
        <authorList>
            <person name="Paukszto L."/>
        </authorList>
    </citation>
    <scope>NUCLEOTIDE SEQUENCE [LARGE SCALE GENOMIC DNA]</scope>
    <source>
        <strain evidence="2">LP-2024</strain>
        <tissue evidence="2">Aerial parts of the thallus</tissue>
    </source>
</reference>
<evidence type="ECO:0000313" key="2">
    <source>
        <dbReference type="EMBL" id="KAL3690446.1"/>
    </source>
</evidence>
<proteinExistence type="predicted"/>
<dbReference type="EMBL" id="JBJQOH010000004">
    <property type="protein sequence ID" value="KAL3690446.1"/>
    <property type="molecule type" value="Genomic_DNA"/>
</dbReference>
<dbReference type="Proteomes" id="UP001633002">
    <property type="component" value="Unassembled WGS sequence"/>
</dbReference>
<organism evidence="2 3">
    <name type="scientific">Riccia sorocarpa</name>
    <dbReference type="NCBI Taxonomy" id="122646"/>
    <lineage>
        <taxon>Eukaryota</taxon>
        <taxon>Viridiplantae</taxon>
        <taxon>Streptophyta</taxon>
        <taxon>Embryophyta</taxon>
        <taxon>Marchantiophyta</taxon>
        <taxon>Marchantiopsida</taxon>
        <taxon>Marchantiidae</taxon>
        <taxon>Marchantiales</taxon>
        <taxon>Ricciaceae</taxon>
        <taxon>Riccia</taxon>
    </lineage>
</organism>
<sequence>MELSTVALWELALALLVSVVPYRAIRGALKRRQQLPVAGKGLVEIEGTPADEQLNSGSVAVTVKALETTLRSDLAALGIDSFECPFDPQKIVCLRRKVAKDEDFVRLCFFHPEGMAHIVGVGLPFSEVVLWEKRNLEVREMSPVQWRESWMANCSESYTLILFSGEITAEEPFKSWCVVPELQSRTPGVCETVSPRQGIGSLVELLRLSARYPSRGKQKGIGVRRGGMQKGVDRKESDIRSGSSAESEEVGSSSTSLPEPELSITVFFRSSRKELRVPVASDHVVQKPTSSSWSCWRPPIADEVDNTRAENRSYQLEARADDLGVSFRCTQDGAARKETKGIDQEVLSKHWVCENQRKCDREETVSTVTGRRGNAVVGVSTPAKAGISVGLRKEKTTTKGNKTQASRDTKYSMLEQGNLRIRYCGETSRLAYCFTHSPSPESYNVWDVPEDREELSCDVMTSNMPIEVTGIWNIVDGAEAVSYDVCQYELLCERHLTMHQQVIVPSKTYVPKKSEIVVKDYSQVQKMKKVLYVNHTFSHMVRRNKPRYYPQYVRDKYGVSHPIGKVRF</sequence>
<dbReference type="AlphaFoldDB" id="A0ABD3HK33"/>
<protein>
    <submittedName>
        <fullName evidence="2">Uncharacterized protein</fullName>
    </submittedName>
</protein>
<gene>
    <name evidence="2" type="ORF">R1sor_016755</name>
</gene>
<feature type="region of interest" description="Disordered" evidence="1">
    <location>
        <begin position="216"/>
        <end position="258"/>
    </location>
</feature>
<evidence type="ECO:0000313" key="3">
    <source>
        <dbReference type="Proteomes" id="UP001633002"/>
    </source>
</evidence>